<protein>
    <recommendedName>
        <fullName evidence="1">Sugar 3,4-ketoisomerase QdtA cupin domain-containing protein</fullName>
    </recommendedName>
</protein>
<dbReference type="AlphaFoldDB" id="A0A4Y8AYU7"/>
<evidence type="ECO:0000313" key="3">
    <source>
        <dbReference type="Proteomes" id="UP000298517"/>
    </source>
</evidence>
<dbReference type="Proteomes" id="UP000298517">
    <property type="component" value="Unassembled WGS sequence"/>
</dbReference>
<dbReference type="Pfam" id="PF05523">
    <property type="entry name" value="FdtA"/>
    <property type="match status" value="1"/>
</dbReference>
<dbReference type="OrthoDB" id="826649at2"/>
<proteinExistence type="predicted"/>
<dbReference type="InterPro" id="IPR014710">
    <property type="entry name" value="RmlC-like_jellyroll"/>
</dbReference>
<dbReference type="RefSeq" id="WP_134247026.1">
    <property type="nucleotide sequence ID" value="NZ_SNQI01000001.1"/>
</dbReference>
<accession>A0A4Y8AYU7</accession>
<dbReference type="InterPro" id="IPR008894">
    <property type="entry name" value="QdtA_cupin_dom"/>
</dbReference>
<evidence type="ECO:0000313" key="2">
    <source>
        <dbReference type="EMBL" id="TEW77018.1"/>
    </source>
</evidence>
<comment type="caution">
    <text evidence="2">The sequence shown here is derived from an EMBL/GenBank/DDBJ whole genome shotgun (WGS) entry which is preliminary data.</text>
</comment>
<organism evidence="2 3">
    <name type="scientific">Gramella jeungdoensis</name>
    <dbReference type="NCBI Taxonomy" id="708091"/>
    <lineage>
        <taxon>Bacteria</taxon>
        <taxon>Pseudomonadati</taxon>
        <taxon>Bacteroidota</taxon>
        <taxon>Flavobacteriia</taxon>
        <taxon>Flavobacteriales</taxon>
        <taxon>Flavobacteriaceae</taxon>
        <taxon>Christiangramia</taxon>
    </lineage>
</organism>
<dbReference type="Gene3D" id="2.60.120.10">
    <property type="entry name" value="Jelly Rolls"/>
    <property type="match status" value="1"/>
</dbReference>
<gene>
    <name evidence="2" type="ORF">E2488_03990</name>
</gene>
<feature type="domain" description="Sugar 3,4-ketoisomerase QdtA cupin" evidence="1">
    <location>
        <begin position="8"/>
        <end position="124"/>
    </location>
</feature>
<dbReference type="SUPFAM" id="SSF51182">
    <property type="entry name" value="RmlC-like cupins"/>
    <property type="match status" value="1"/>
</dbReference>
<dbReference type="EMBL" id="SNQI01000001">
    <property type="protein sequence ID" value="TEW77018.1"/>
    <property type="molecule type" value="Genomic_DNA"/>
</dbReference>
<evidence type="ECO:0000259" key="1">
    <source>
        <dbReference type="Pfam" id="PF05523"/>
    </source>
</evidence>
<dbReference type="InterPro" id="IPR011051">
    <property type="entry name" value="RmlC_Cupin_sf"/>
</dbReference>
<keyword evidence="3" id="KW-1185">Reference proteome</keyword>
<name>A0A4Y8AYU7_9FLAO</name>
<sequence>MNIAKPKIIKGGCFKDERGTVSFINDFNMSSIKRMYAIKHESLQTIRAWQGHKIEHKYFKCTKGSFAVAWKKIDNYKCPSDLPLPEYHILKASENQILSIPPGYMNGLKAIEKNAEILVFSNLNLEASLKDSIRFENKLWLDWFNNIR</sequence>
<reference evidence="2 3" key="1">
    <citation type="journal article" date="2011" name="J. Microbiol.">
        <title>Gramella jeungdoensis sp. nov., isolated from a solar saltern in Korea.</title>
        <authorList>
            <person name="Joung Y."/>
            <person name="Kim H."/>
            <person name="Jang T."/>
            <person name="Ahn T.S."/>
            <person name="Joh K."/>
        </authorList>
    </citation>
    <scope>NUCLEOTIDE SEQUENCE [LARGE SCALE GENOMIC DNA]</scope>
    <source>
        <strain evidence="2 3">KCTC 23123</strain>
    </source>
</reference>